<evidence type="ECO:0000313" key="3">
    <source>
        <dbReference type="Proteomes" id="UP000501690"/>
    </source>
</evidence>
<keyword evidence="3" id="KW-1185">Reference proteome</keyword>
<name>A0A4D6LVF4_VIGUN</name>
<evidence type="ECO:0000256" key="1">
    <source>
        <dbReference type="SAM" id="MobiDB-lite"/>
    </source>
</evidence>
<protein>
    <submittedName>
        <fullName evidence="2">Uncharacterized protein</fullName>
    </submittedName>
</protein>
<organism evidence="2 3">
    <name type="scientific">Vigna unguiculata</name>
    <name type="common">Cowpea</name>
    <dbReference type="NCBI Taxonomy" id="3917"/>
    <lineage>
        <taxon>Eukaryota</taxon>
        <taxon>Viridiplantae</taxon>
        <taxon>Streptophyta</taxon>
        <taxon>Embryophyta</taxon>
        <taxon>Tracheophyta</taxon>
        <taxon>Spermatophyta</taxon>
        <taxon>Magnoliopsida</taxon>
        <taxon>eudicotyledons</taxon>
        <taxon>Gunneridae</taxon>
        <taxon>Pentapetalae</taxon>
        <taxon>rosids</taxon>
        <taxon>fabids</taxon>
        <taxon>Fabales</taxon>
        <taxon>Fabaceae</taxon>
        <taxon>Papilionoideae</taxon>
        <taxon>50 kb inversion clade</taxon>
        <taxon>NPAAA clade</taxon>
        <taxon>indigoferoid/millettioid clade</taxon>
        <taxon>Phaseoleae</taxon>
        <taxon>Vigna</taxon>
    </lineage>
</organism>
<dbReference type="AlphaFoldDB" id="A0A4D6LVF4"/>
<feature type="compositionally biased region" description="Basic and acidic residues" evidence="1">
    <location>
        <begin position="14"/>
        <end position="26"/>
    </location>
</feature>
<dbReference type="Proteomes" id="UP000501690">
    <property type="component" value="Linkage Group LG5"/>
</dbReference>
<dbReference type="EMBL" id="CP039349">
    <property type="protein sequence ID" value="QCD92912.1"/>
    <property type="molecule type" value="Genomic_DNA"/>
</dbReference>
<evidence type="ECO:0000313" key="2">
    <source>
        <dbReference type="EMBL" id="QCD92912.1"/>
    </source>
</evidence>
<gene>
    <name evidence="2" type="ORF">DEO72_LG5g981</name>
</gene>
<accession>A0A4D6LVF4</accession>
<feature type="region of interest" description="Disordered" evidence="1">
    <location>
        <begin position="1"/>
        <end position="26"/>
    </location>
</feature>
<proteinExistence type="predicted"/>
<sequence>MNEKGQQTLAVKESSQKKSPSRDDGTARRCISFNPIFGFCHDFPGIEMKPPCEGVLLGICDKYALVAKRLVARQGPLGDRTNREVPASRGVWRRVHGWWLTRDDMSGFVYSMFTLERCYKRGGSCWWITCVELRAGRSVEHDYER</sequence>
<reference evidence="2 3" key="1">
    <citation type="submission" date="2019-04" db="EMBL/GenBank/DDBJ databases">
        <title>An improved genome assembly and genetic linkage map for asparagus bean, Vigna unguiculata ssp. sesquipedialis.</title>
        <authorList>
            <person name="Xia Q."/>
            <person name="Zhang R."/>
            <person name="Dong Y."/>
        </authorList>
    </citation>
    <scope>NUCLEOTIDE SEQUENCE [LARGE SCALE GENOMIC DNA]</scope>
    <source>
        <tissue evidence="2">Leaf</tissue>
    </source>
</reference>